<evidence type="ECO:0000256" key="6">
    <source>
        <dbReference type="ARBA" id="ARBA00022490"/>
    </source>
</evidence>
<dbReference type="GO" id="GO:0043015">
    <property type="term" value="F:gamma-tubulin binding"/>
    <property type="evidence" value="ECO:0007669"/>
    <property type="project" value="InterPro"/>
</dbReference>
<dbReference type="GO" id="GO:0005615">
    <property type="term" value="C:extracellular space"/>
    <property type="evidence" value="ECO:0007669"/>
    <property type="project" value="TreeGrafter"/>
</dbReference>
<evidence type="ECO:0000256" key="2">
    <source>
        <dbReference type="ARBA" id="ARBA00004498"/>
    </source>
</evidence>
<evidence type="ECO:0000256" key="11">
    <source>
        <dbReference type="ARBA" id="ARBA00023157"/>
    </source>
</evidence>
<comment type="caution">
    <text evidence="17">The sequence shown here is derived from an EMBL/GenBank/DDBJ whole genome shotgun (WGS) entry which is preliminary data.</text>
</comment>
<dbReference type="PANTHER" id="PTHR12027">
    <property type="entry name" value="WNT RELATED"/>
    <property type="match status" value="1"/>
</dbReference>
<dbReference type="FunCoup" id="A0A6L2Q3F7">
    <property type="interactions" value="1332"/>
</dbReference>
<dbReference type="SMART" id="SM00097">
    <property type="entry name" value="WNT1"/>
    <property type="match status" value="1"/>
</dbReference>
<reference evidence="18" key="1">
    <citation type="submission" date="2020-01" db="EMBL/GenBank/DDBJ databases">
        <title>Draft genome sequence of the Termite Coptotermes fromosanus.</title>
        <authorList>
            <person name="Itakura S."/>
            <person name="Yosikawa Y."/>
            <person name="Umezawa K."/>
        </authorList>
    </citation>
    <scope>NUCLEOTIDE SEQUENCE [LARGE SCALE GENOMIC DNA]</scope>
</reference>
<keyword evidence="12" id="KW-0206">Cytoskeleton</keyword>
<organism evidence="17 18">
    <name type="scientific">Coptotermes formosanus</name>
    <name type="common">Formosan subterranean termite</name>
    <dbReference type="NCBI Taxonomy" id="36987"/>
    <lineage>
        <taxon>Eukaryota</taxon>
        <taxon>Metazoa</taxon>
        <taxon>Ecdysozoa</taxon>
        <taxon>Arthropoda</taxon>
        <taxon>Hexapoda</taxon>
        <taxon>Insecta</taxon>
        <taxon>Pterygota</taxon>
        <taxon>Neoptera</taxon>
        <taxon>Polyneoptera</taxon>
        <taxon>Dictyoptera</taxon>
        <taxon>Blattodea</taxon>
        <taxon>Blattoidea</taxon>
        <taxon>Termitoidae</taxon>
        <taxon>Rhinotermitidae</taxon>
        <taxon>Coptotermes</taxon>
    </lineage>
</organism>
<dbReference type="Pfam" id="PF17681">
    <property type="entry name" value="GCP_N_terminal"/>
    <property type="match status" value="1"/>
</dbReference>
<dbReference type="InterPro" id="IPR042241">
    <property type="entry name" value="GCP_C_sf"/>
</dbReference>
<evidence type="ECO:0000256" key="1">
    <source>
        <dbReference type="ARBA" id="ARBA00004245"/>
    </source>
</evidence>
<evidence type="ECO:0000259" key="16">
    <source>
        <dbReference type="Pfam" id="PF17681"/>
    </source>
</evidence>
<comment type="similarity">
    <text evidence="4">Belongs to the TUBGCP family.</text>
</comment>
<dbReference type="EMBL" id="BLKM01000900">
    <property type="protein sequence ID" value="GFG39431.1"/>
    <property type="molecule type" value="Genomic_DNA"/>
</dbReference>
<keyword evidence="10" id="KW-0493">Microtubule</keyword>
<dbReference type="InterPro" id="IPR005817">
    <property type="entry name" value="Wnt"/>
</dbReference>
<dbReference type="InterPro" id="IPR018161">
    <property type="entry name" value="Wnt_CS"/>
</dbReference>
<evidence type="ECO:0000256" key="7">
    <source>
        <dbReference type="ARBA" id="ARBA00022525"/>
    </source>
</evidence>
<name>A0A6L2Q3F7_COPFO</name>
<evidence type="ECO:0000313" key="17">
    <source>
        <dbReference type="EMBL" id="GFG39431.1"/>
    </source>
</evidence>
<comment type="function">
    <text evidence="14">Ligand for members of the frizzled family of seven transmembrane receptors.</text>
</comment>
<dbReference type="PRINTS" id="PR01349">
    <property type="entry name" value="WNTPROTEIN"/>
</dbReference>
<dbReference type="Pfam" id="PF04130">
    <property type="entry name" value="GCP_C_terminal"/>
    <property type="match status" value="1"/>
</dbReference>
<dbReference type="InterPro" id="IPR041470">
    <property type="entry name" value="GCP_N"/>
</dbReference>
<keyword evidence="18" id="KW-1185">Reference proteome</keyword>
<evidence type="ECO:0000256" key="14">
    <source>
        <dbReference type="RuleBase" id="RU003500"/>
    </source>
</evidence>
<sequence>MAIDECQYQFRMSRWNCSTFSNTTSVFGGVLSVKSREAAYVHAVSAAGVAYTVTRACSRGELNECSCDSRVRSRKPKGKWQWGGCSEDIHFGEKFSKDFADSHESRDTAEGLMNLHNNEAGRRSIRSRMQRVCKCHGMSGSCSVRVCWRKLPPFRQVGDALSARYEGASHVKMVDKKRRRIKKLRAVSRDYKQPNKTDLVFLEESPDYCERNETMGVLGTRGRLCNRTSMGPDGCRLLCCGRGYQTRVRDVEEKCHCRFKIRPEGNKRWPEVKKDVNADLFETCCNGEPVKAFRKMCLVAWLLTRKILRETISRGASVYIVLIVIKTCTRSLPDISRKRLMENDSFLDPSESMLIKRILNVASGYAALKTFVDNNISVIGAERAVSDTCSGKEETQRPGVYLQAFCNGLNEVLVPYRNDIVKLEEKALEDPYLPLLTVVSKVEEYSKLFDVLNSMINQISGQHIHGCQILDFLHREVTCSVNDVKEPLKCIIQCCHGVFFKQLSSWLLYGQLIDQYAEFFIHRASDTQGTSTSTTLDSFSSQDISEMLSMESRKSSRDDCLHRYAIHYTMLPSYIIPSLAQKILFIGDTILMFGCEPREKSETVSFTSKYITSIWGDREEEFSKKLQSLQAMKTLNHMEFEKTIDEFRSCVTEHLWKLAVEEAELFLQLKLMKDFFLLGRGELFLEFIRQAAGILQNPPISTSTRDVNQAFHIAARKILINDDTIDKFKFVLPGKGSTEVDDTKGICWHLLTLTYKVSWPLHLLFDSVALDNYNKLFCFLLCVKKTQLDLHNVWRNHMECKTRCVYESEPAVWHLRNRLMFLVDNLQYYLQVDVLESQYTLLQSAVQSTKDFEQVQKAHTLFQANILSQTFLLADKISNGSETKPNPVQLALAKVLDLCEKFCTNLCTWGNDIKEPQLLELHNMVEEYENLVMYLLQLLSDLSLHPCGSHLSQLLLRLDFSRWFSKERNVTSSFVIDNSI</sequence>
<dbReference type="CDD" id="cd19338">
    <property type="entry name" value="Wnt_Wnt6"/>
    <property type="match status" value="1"/>
</dbReference>
<dbReference type="Pfam" id="PF00110">
    <property type="entry name" value="wnt"/>
    <property type="match status" value="1"/>
</dbReference>
<keyword evidence="7" id="KW-0964">Secreted</keyword>
<keyword evidence="5 14" id="KW-0217">Developmental protein</keyword>
<protein>
    <recommendedName>
        <fullName evidence="14">Protein Wnt</fullName>
    </recommendedName>
</protein>
<proteinExistence type="inferred from homology"/>
<feature type="domain" description="Gamma tubulin complex component C-terminal" evidence="15">
    <location>
        <begin position="665"/>
        <end position="964"/>
    </location>
</feature>
<keyword evidence="11" id="KW-1015">Disulfide bond</keyword>
<keyword evidence="9 14" id="KW-0879">Wnt signaling pathway</keyword>
<gene>
    <name evidence="17" type="ORF">Cfor_08380</name>
</gene>
<dbReference type="Proteomes" id="UP000502823">
    <property type="component" value="Unassembled WGS sequence"/>
</dbReference>
<evidence type="ECO:0000256" key="13">
    <source>
        <dbReference type="ARBA" id="ARBA00023288"/>
    </source>
</evidence>
<accession>A0A6L2Q3F7</accession>
<dbReference type="AlphaFoldDB" id="A0A6L2Q3F7"/>
<keyword evidence="8" id="KW-0272">Extracellular matrix</keyword>
<comment type="subcellular location">
    <subcellularLocation>
        <location evidence="1">Cytoplasm</location>
        <location evidence="1">Cytoskeleton</location>
    </subcellularLocation>
    <subcellularLocation>
        <location evidence="2 14">Secreted</location>
        <location evidence="2 14">Extracellular space</location>
        <location evidence="2 14">Extracellular matrix</location>
    </subcellularLocation>
</comment>
<evidence type="ECO:0000256" key="12">
    <source>
        <dbReference type="ARBA" id="ARBA00023212"/>
    </source>
</evidence>
<evidence type="ECO:0000259" key="15">
    <source>
        <dbReference type="Pfam" id="PF04130"/>
    </source>
</evidence>
<dbReference type="InterPro" id="IPR040457">
    <property type="entry name" value="GCP_C"/>
</dbReference>
<keyword evidence="13" id="KW-0449">Lipoprotein</keyword>
<dbReference type="GO" id="GO:0005125">
    <property type="term" value="F:cytokine activity"/>
    <property type="evidence" value="ECO:0007669"/>
    <property type="project" value="TreeGrafter"/>
</dbReference>
<evidence type="ECO:0000256" key="3">
    <source>
        <dbReference type="ARBA" id="ARBA00005683"/>
    </source>
</evidence>
<keyword evidence="6" id="KW-0963">Cytoplasm</keyword>
<dbReference type="GO" id="GO:0005874">
    <property type="term" value="C:microtubule"/>
    <property type="evidence" value="ECO:0007669"/>
    <property type="project" value="UniProtKB-KW"/>
</dbReference>
<dbReference type="Gene3D" id="3.30.2460.20">
    <property type="match status" value="1"/>
</dbReference>
<dbReference type="InterPro" id="IPR043158">
    <property type="entry name" value="Wnt_C"/>
</dbReference>
<dbReference type="InParanoid" id="A0A6L2Q3F7"/>
<dbReference type="GO" id="GO:0030182">
    <property type="term" value="P:neuron differentiation"/>
    <property type="evidence" value="ECO:0007669"/>
    <property type="project" value="TreeGrafter"/>
</dbReference>
<dbReference type="PROSITE" id="PS00246">
    <property type="entry name" value="WNT1"/>
    <property type="match status" value="1"/>
</dbReference>
<dbReference type="GO" id="GO:0005109">
    <property type="term" value="F:frizzled binding"/>
    <property type="evidence" value="ECO:0007669"/>
    <property type="project" value="TreeGrafter"/>
</dbReference>
<dbReference type="PANTHER" id="PTHR12027:SF99">
    <property type="entry name" value="PROTEIN WNT"/>
    <property type="match status" value="1"/>
</dbReference>
<dbReference type="GO" id="GO:0045165">
    <property type="term" value="P:cell fate commitment"/>
    <property type="evidence" value="ECO:0007669"/>
    <property type="project" value="TreeGrafter"/>
</dbReference>
<dbReference type="Gene3D" id="1.20.120.1900">
    <property type="entry name" value="Gamma-tubulin complex, C-terminal domain"/>
    <property type="match status" value="1"/>
</dbReference>
<evidence type="ECO:0000256" key="5">
    <source>
        <dbReference type="ARBA" id="ARBA00022473"/>
    </source>
</evidence>
<evidence type="ECO:0000256" key="8">
    <source>
        <dbReference type="ARBA" id="ARBA00022530"/>
    </source>
</evidence>
<dbReference type="OrthoDB" id="78652at2759"/>
<evidence type="ECO:0000256" key="10">
    <source>
        <dbReference type="ARBA" id="ARBA00022701"/>
    </source>
</evidence>
<evidence type="ECO:0000256" key="9">
    <source>
        <dbReference type="ARBA" id="ARBA00022687"/>
    </source>
</evidence>
<feature type="domain" description="Gamma tubulin complex component protein N-terminal" evidence="16">
    <location>
        <begin position="344"/>
        <end position="662"/>
    </location>
</feature>
<comment type="similarity">
    <text evidence="3 14">Belongs to the Wnt family.</text>
</comment>
<evidence type="ECO:0000256" key="4">
    <source>
        <dbReference type="ARBA" id="ARBA00010337"/>
    </source>
</evidence>
<dbReference type="GO" id="GO:0060070">
    <property type="term" value="P:canonical Wnt signaling pathway"/>
    <property type="evidence" value="ECO:0007669"/>
    <property type="project" value="TreeGrafter"/>
</dbReference>
<dbReference type="InterPro" id="IPR009143">
    <property type="entry name" value="Wnt6"/>
</dbReference>
<evidence type="ECO:0000313" key="18">
    <source>
        <dbReference type="Proteomes" id="UP000502823"/>
    </source>
</evidence>